<proteinExistence type="inferred from homology"/>
<name>A0ABP0Y9Z4_9ROSI</name>
<accession>A0ABP0Y9Z4</accession>
<protein>
    <submittedName>
        <fullName evidence="2">Uncharacterized protein</fullName>
    </submittedName>
</protein>
<organism evidence="2 3">
    <name type="scientific">Citrullus colocynthis</name>
    <name type="common">colocynth</name>
    <dbReference type="NCBI Taxonomy" id="252529"/>
    <lineage>
        <taxon>Eukaryota</taxon>
        <taxon>Viridiplantae</taxon>
        <taxon>Streptophyta</taxon>
        <taxon>Embryophyta</taxon>
        <taxon>Tracheophyta</taxon>
        <taxon>Spermatophyta</taxon>
        <taxon>Magnoliopsida</taxon>
        <taxon>eudicotyledons</taxon>
        <taxon>Gunneridae</taxon>
        <taxon>Pentapetalae</taxon>
        <taxon>rosids</taxon>
        <taxon>fabids</taxon>
        <taxon>Cucurbitales</taxon>
        <taxon>Cucurbitaceae</taxon>
        <taxon>Benincaseae</taxon>
        <taxon>Citrullus</taxon>
    </lineage>
</organism>
<dbReference type="Pfam" id="PF02519">
    <property type="entry name" value="Auxin_inducible"/>
    <property type="match status" value="1"/>
</dbReference>
<dbReference type="PANTHER" id="PTHR31929">
    <property type="entry name" value="SAUR-LIKE AUXIN-RESPONSIVE PROTEIN FAMILY-RELATED"/>
    <property type="match status" value="1"/>
</dbReference>
<reference evidence="2 3" key="1">
    <citation type="submission" date="2024-03" db="EMBL/GenBank/DDBJ databases">
        <authorList>
            <person name="Gkanogiannis A."/>
            <person name="Becerra Lopez-Lavalle L."/>
        </authorList>
    </citation>
    <scope>NUCLEOTIDE SEQUENCE [LARGE SCALE GENOMIC DNA]</scope>
</reference>
<dbReference type="EMBL" id="OZ021736">
    <property type="protein sequence ID" value="CAK9315951.1"/>
    <property type="molecule type" value="Genomic_DNA"/>
</dbReference>
<evidence type="ECO:0000313" key="3">
    <source>
        <dbReference type="Proteomes" id="UP001642487"/>
    </source>
</evidence>
<evidence type="ECO:0000313" key="2">
    <source>
        <dbReference type="EMBL" id="CAK9315951.1"/>
    </source>
</evidence>
<gene>
    <name evidence="2" type="ORF">CITCOLO1_LOCUS7797</name>
</gene>
<sequence>MTIRLPRVMHVRQIFCLVAPNSIKYSSVTNNVPRGYIPVYVGEEQKKQYVVLISYLNEPSFQKLPRQRKNLDMIIQWEAAQFPAETTCLLISLPVYQRIEINAHSSSCSN</sequence>
<comment type="similarity">
    <text evidence="1">Belongs to the ARG7 family.</text>
</comment>
<dbReference type="Proteomes" id="UP001642487">
    <property type="component" value="Chromosome 2"/>
</dbReference>
<dbReference type="InterPro" id="IPR003676">
    <property type="entry name" value="SAUR_fam"/>
</dbReference>
<evidence type="ECO:0000256" key="1">
    <source>
        <dbReference type="ARBA" id="ARBA00006974"/>
    </source>
</evidence>
<keyword evidence="3" id="KW-1185">Reference proteome</keyword>